<name>A0A2W1J6U4_9CYAN</name>
<organism evidence="2 3">
    <name type="scientific">Acaryochloris thomasi RCC1774</name>
    <dbReference type="NCBI Taxonomy" id="1764569"/>
    <lineage>
        <taxon>Bacteria</taxon>
        <taxon>Bacillati</taxon>
        <taxon>Cyanobacteriota</taxon>
        <taxon>Cyanophyceae</taxon>
        <taxon>Acaryochloridales</taxon>
        <taxon>Acaryochloridaceae</taxon>
        <taxon>Acaryochloris</taxon>
        <taxon>Acaryochloris thomasi</taxon>
    </lineage>
</organism>
<feature type="chain" id="PRO_5015983501" description="Tetratricopeptide repeat protein" evidence="1">
    <location>
        <begin position="23"/>
        <end position="199"/>
    </location>
</feature>
<feature type="signal peptide" evidence="1">
    <location>
        <begin position="1"/>
        <end position="22"/>
    </location>
</feature>
<comment type="caution">
    <text evidence="2">The sequence shown here is derived from an EMBL/GenBank/DDBJ whole genome shotgun (WGS) entry which is preliminary data.</text>
</comment>
<evidence type="ECO:0000256" key="1">
    <source>
        <dbReference type="SAM" id="SignalP"/>
    </source>
</evidence>
<keyword evidence="3" id="KW-1185">Reference proteome</keyword>
<accession>A0A2W1J6U4</accession>
<reference evidence="2 3" key="1">
    <citation type="journal article" date="2018" name="Sci. Rep.">
        <title>A novel species of the marine cyanobacterium Acaryochloris with a unique pigment content and lifestyle.</title>
        <authorList>
            <person name="Partensky F."/>
            <person name="Six C."/>
            <person name="Ratin M."/>
            <person name="Garczarek L."/>
            <person name="Vaulot D."/>
            <person name="Probert I."/>
            <person name="Calteau A."/>
            <person name="Gourvil P."/>
            <person name="Marie D."/>
            <person name="Grebert T."/>
            <person name="Bouchier C."/>
            <person name="Le Panse S."/>
            <person name="Gachenot M."/>
            <person name="Rodriguez F."/>
            <person name="Garrido J.L."/>
        </authorList>
    </citation>
    <scope>NUCLEOTIDE SEQUENCE [LARGE SCALE GENOMIC DNA]</scope>
    <source>
        <strain evidence="2 3">RCC1774</strain>
    </source>
</reference>
<evidence type="ECO:0000313" key="2">
    <source>
        <dbReference type="EMBL" id="PZD70279.1"/>
    </source>
</evidence>
<proteinExistence type="predicted"/>
<dbReference type="SUPFAM" id="SSF48452">
    <property type="entry name" value="TPR-like"/>
    <property type="match status" value="1"/>
</dbReference>
<dbReference type="AlphaFoldDB" id="A0A2W1J6U4"/>
<evidence type="ECO:0000313" key="3">
    <source>
        <dbReference type="Proteomes" id="UP000248857"/>
    </source>
</evidence>
<dbReference type="Proteomes" id="UP000248857">
    <property type="component" value="Unassembled WGS sequence"/>
</dbReference>
<gene>
    <name evidence="2" type="ORF">C1752_14784</name>
</gene>
<dbReference type="Gene3D" id="1.25.40.10">
    <property type="entry name" value="Tetratricopeptide repeat domain"/>
    <property type="match status" value="1"/>
</dbReference>
<keyword evidence="1" id="KW-0732">Signal</keyword>
<sequence length="199" mass="22321">MLKRISSVLAILPLMFAAPVVAGESDRLPRTMQTFLGAQQLVSEQRFDEALPLYWETFETTRDPMLKRLAATGVLHLHLTAGFYHKRSPEKVIPHLDEALKLKPDLSNAWHDKGIAHCELKQYSACDQSLTMAIKHSRPEHEYLIVWKRAMHRADMGKRNLAAQDFALAIKQAVAQGETKAAQAFALSARAEGININLP</sequence>
<protein>
    <recommendedName>
        <fullName evidence="4">Tetratricopeptide repeat protein</fullName>
    </recommendedName>
</protein>
<dbReference type="OrthoDB" id="439924at2"/>
<dbReference type="RefSeq" id="WP_146242468.1">
    <property type="nucleotide sequence ID" value="NZ_CAWNWM010000046.1"/>
</dbReference>
<evidence type="ECO:0008006" key="4">
    <source>
        <dbReference type="Google" id="ProtNLM"/>
    </source>
</evidence>
<dbReference type="InterPro" id="IPR011990">
    <property type="entry name" value="TPR-like_helical_dom_sf"/>
</dbReference>
<dbReference type="EMBL" id="PQWO01000046">
    <property type="protein sequence ID" value="PZD70279.1"/>
    <property type="molecule type" value="Genomic_DNA"/>
</dbReference>